<keyword evidence="2" id="KW-1185">Reference proteome</keyword>
<dbReference type="RefSeq" id="WP_268039828.1">
    <property type="nucleotide sequence ID" value="NZ_JAPQER010000002.1"/>
</dbReference>
<gene>
    <name evidence="1" type="ORF">OW763_04190</name>
</gene>
<evidence type="ECO:0000313" key="1">
    <source>
        <dbReference type="EMBL" id="MCY6483551.1"/>
    </source>
</evidence>
<proteinExistence type="predicted"/>
<reference evidence="1" key="1">
    <citation type="submission" date="2022-12" db="EMBL/GenBank/DDBJ databases">
        <authorList>
            <person name="Wang J."/>
        </authorList>
    </citation>
    <scope>NUCLEOTIDE SEQUENCE</scope>
    <source>
        <strain evidence="1">HY-45-18</strain>
    </source>
</reference>
<dbReference type="EMBL" id="JAPQER010000002">
    <property type="protein sequence ID" value="MCY6483551.1"/>
    <property type="molecule type" value="Genomic_DNA"/>
</dbReference>
<accession>A0ABT4CX29</accession>
<dbReference type="Proteomes" id="UP001078443">
    <property type="component" value="Unassembled WGS sequence"/>
</dbReference>
<organism evidence="1 2">
    <name type="scientific">Clostridium aestuarii</name>
    <dbReference type="NCBI Taxonomy" id="338193"/>
    <lineage>
        <taxon>Bacteria</taxon>
        <taxon>Bacillati</taxon>
        <taxon>Bacillota</taxon>
        <taxon>Clostridia</taxon>
        <taxon>Eubacteriales</taxon>
        <taxon>Clostridiaceae</taxon>
        <taxon>Clostridium</taxon>
    </lineage>
</organism>
<evidence type="ECO:0000313" key="2">
    <source>
        <dbReference type="Proteomes" id="UP001078443"/>
    </source>
</evidence>
<comment type="caution">
    <text evidence="1">The sequence shown here is derived from an EMBL/GenBank/DDBJ whole genome shotgun (WGS) entry which is preliminary data.</text>
</comment>
<protein>
    <submittedName>
        <fullName evidence="1">Uncharacterized protein</fullName>
    </submittedName>
</protein>
<sequence>MSIYSVIPRELYVVVKEYMSRKEFAKISEGIEYNKKVYKEIIFTPSKRMVEEFRGCLYIDENNDTVTDKSIQIQLSKLTYYLNVFCNEKSKLYIKKALENDDDIKNQKNDFYEINKALEALNSEGLKGIEKVEDIMEKILELRIRSNDRIKELLLKVDEYKKDNDIYSESILYELCPIYREILMINFKKVKLIESGKKYYDSIKISCKKRKKWFDIFTGKSKNIPFMKLSNIIGGYEKILSTYAPILSMHENQYEKFLIKREKDNIDAKMKLIRIK</sequence>
<name>A0ABT4CX29_9CLOT</name>